<keyword evidence="3 10" id="KW-0653">Protein transport</keyword>
<dbReference type="GO" id="GO:0016560">
    <property type="term" value="P:protein import into peroxisome matrix, docking"/>
    <property type="evidence" value="ECO:0007669"/>
    <property type="project" value="UniProtKB-UniRule"/>
</dbReference>
<evidence type="ECO:0000256" key="11">
    <source>
        <dbReference type="SAM" id="MobiDB-lite"/>
    </source>
</evidence>
<gene>
    <name evidence="13" type="ORF">SPI_01938</name>
</gene>
<feature type="compositionally biased region" description="Low complexity" evidence="11">
    <location>
        <begin position="311"/>
        <end position="324"/>
    </location>
</feature>
<evidence type="ECO:0000256" key="9">
    <source>
        <dbReference type="ARBA" id="ARBA00046271"/>
    </source>
</evidence>
<sequence>MAIREDLVASAANFLQDPSVSASTPESRVAFLKSKNLTPEEISAALARAGFDGGNGTAGPGAYAVAAQHPQGAQVASQQPPPYGHNSPYGPPPNFPPYGWQPSPPPPPPRRDWRDWFIMATVVGGVGYGLFSMTKRYIYPLVAPPTPDRLAQDKEAIDAQFARAFALVEQLAQDTEALKTAEQARTERLDQALANLEAVLTDLQTASKRREDDAARLRDDVRGLKDALPRALDTQREVTDGRLREVNTELKGLKTLLGQRLAASSSSSGGGSGGGNAVTNGGSVSGSPAATSTPLSYLRASGGSGGGVGGPATSSTASAPPVVSIENESTEHAGPAVVASSTTNNGAATPAAPGVPTSYSPAGSSNGTASPTLNTLGKAAIPAWQRAMLKPSSTASSPAPTATTTNGAGSSSSSSVQPEASGSA</sequence>
<evidence type="ECO:0000256" key="3">
    <source>
        <dbReference type="ARBA" id="ARBA00022927"/>
    </source>
</evidence>
<dbReference type="OrthoDB" id="5549158at2759"/>
<keyword evidence="5 10" id="KW-0472">Membrane</keyword>
<feature type="region of interest" description="Disordered" evidence="11">
    <location>
        <begin position="263"/>
        <end position="424"/>
    </location>
</feature>
<feature type="compositionally biased region" description="Low complexity" evidence="11">
    <location>
        <begin position="391"/>
        <end position="424"/>
    </location>
</feature>
<proteinExistence type="inferred from homology"/>
<evidence type="ECO:0000259" key="12">
    <source>
        <dbReference type="Pfam" id="PF04695"/>
    </source>
</evidence>
<evidence type="ECO:0000256" key="4">
    <source>
        <dbReference type="ARBA" id="ARBA00023010"/>
    </source>
</evidence>
<keyword evidence="2 10" id="KW-0813">Transport</keyword>
<evidence type="ECO:0000256" key="6">
    <source>
        <dbReference type="ARBA" id="ARBA00023140"/>
    </source>
</evidence>
<evidence type="ECO:0000256" key="5">
    <source>
        <dbReference type="ARBA" id="ARBA00023136"/>
    </source>
</evidence>
<dbReference type="GO" id="GO:0005102">
    <property type="term" value="F:signaling receptor binding"/>
    <property type="evidence" value="ECO:0007669"/>
    <property type="project" value="TreeGrafter"/>
</dbReference>
<feature type="compositionally biased region" description="Low complexity" evidence="11">
    <location>
        <begin position="277"/>
        <end position="287"/>
    </location>
</feature>
<keyword evidence="4" id="KW-0811">Translocation</keyword>
<name>A0A162JDI3_9HYPO</name>
<comment type="function">
    <text evidence="10">Component of the PEX13-PEX14 docking complex, a translocon channel that specifically mediates the import of peroxisomal cargo proteins bound to PEX5 receptor. The PEX13-PEX14 docking complex forms a large import pore which can be opened to a diameter of about 9 nm. Mechanistically, PEX5 receptor along with cargo proteins associates with the PEX14 subunit of the PEX13-PEX14 docking complex in the cytosol, leading to the insertion of the receptor into the organelle membrane with the concomitant translocation of the cargo into the peroxisome matrix.</text>
</comment>
<organism evidence="13 14">
    <name type="scientific">Niveomyces insectorum RCEF 264</name>
    <dbReference type="NCBI Taxonomy" id="1081102"/>
    <lineage>
        <taxon>Eukaryota</taxon>
        <taxon>Fungi</taxon>
        <taxon>Dikarya</taxon>
        <taxon>Ascomycota</taxon>
        <taxon>Pezizomycotina</taxon>
        <taxon>Sordariomycetes</taxon>
        <taxon>Hypocreomycetidae</taxon>
        <taxon>Hypocreales</taxon>
        <taxon>Cordycipitaceae</taxon>
        <taxon>Niveomyces</taxon>
    </lineage>
</organism>
<evidence type="ECO:0000313" key="13">
    <source>
        <dbReference type="EMBL" id="OAA67362.1"/>
    </source>
</evidence>
<comment type="subcellular location">
    <subcellularLocation>
        <location evidence="9 10">Peroxisome membrane</location>
    </subcellularLocation>
</comment>
<feature type="region of interest" description="Disordered" evidence="11">
    <location>
        <begin position="68"/>
        <end position="107"/>
    </location>
</feature>
<dbReference type="Pfam" id="PF04695">
    <property type="entry name" value="Pex14_N"/>
    <property type="match status" value="1"/>
</dbReference>
<evidence type="ECO:0000256" key="8">
    <source>
        <dbReference type="ARBA" id="ARBA00029691"/>
    </source>
</evidence>
<evidence type="ECO:0000256" key="1">
    <source>
        <dbReference type="ARBA" id="ARBA00005443"/>
    </source>
</evidence>
<dbReference type="InterPro" id="IPR036388">
    <property type="entry name" value="WH-like_DNA-bd_sf"/>
</dbReference>
<feature type="domain" description="Peroxisome membrane anchor protein Pex14p N-terminal" evidence="12">
    <location>
        <begin position="4"/>
        <end position="48"/>
    </location>
</feature>
<comment type="caution">
    <text evidence="13">The sequence shown here is derived from an EMBL/GenBank/DDBJ whole genome shotgun (WGS) entry which is preliminary data.</text>
</comment>
<evidence type="ECO:0000256" key="2">
    <source>
        <dbReference type="ARBA" id="ARBA00022448"/>
    </source>
</evidence>
<dbReference type="InterPro" id="IPR025655">
    <property type="entry name" value="PEX14"/>
</dbReference>
<evidence type="ECO:0000256" key="7">
    <source>
        <dbReference type="ARBA" id="ARBA00029502"/>
    </source>
</evidence>
<protein>
    <recommendedName>
        <fullName evidence="7 10">Peroxisomal membrane protein PEX14</fullName>
    </recommendedName>
    <alternativeName>
        <fullName evidence="8 10">Peroxin-14</fullName>
    </alternativeName>
</protein>
<feature type="compositionally biased region" description="Polar residues" evidence="11">
    <location>
        <begin position="359"/>
        <end position="375"/>
    </location>
</feature>
<dbReference type="PANTHER" id="PTHR23058:SF0">
    <property type="entry name" value="PEROXISOMAL MEMBRANE PROTEIN PEX14"/>
    <property type="match status" value="1"/>
</dbReference>
<dbReference type="GO" id="GO:0005778">
    <property type="term" value="C:peroxisomal membrane"/>
    <property type="evidence" value="ECO:0007669"/>
    <property type="project" value="UniProtKB-SubCell"/>
</dbReference>
<reference evidence="13 14" key="1">
    <citation type="journal article" date="2016" name="Genome Biol. Evol.">
        <title>Divergent and convergent evolution of fungal pathogenicity.</title>
        <authorList>
            <person name="Shang Y."/>
            <person name="Xiao G."/>
            <person name="Zheng P."/>
            <person name="Cen K."/>
            <person name="Zhan S."/>
            <person name="Wang C."/>
        </authorList>
    </citation>
    <scope>NUCLEOTIDE SEQUENCE [LARGE SCALE GENOMIC DNA]</scope>
    <source>
        <strain evidence="13 14">RCEF 264</strain>
    </source>
</reference>
<keyword evidence="6 10" id="KW-0576">Peroxisome</keyword>
<dbReference type="GO" id="GO:1990429">
    <property type="term" value="C:peroxisomal importomer complex"/>
    <property type="evidence" value="ECO:0007669"/>
    <property type="project" value="TreeGrafter"/>
</dbReference>
<dbReference type="PANTHER" id="PTHR23058">
    <property type="entry name" value="PEROXISOMAL MEMBRANE PROTEIN PEX14"/>
    <property type="match status" value="1"/>
</dbReference>
<keyword evidence="14" id="KW-1185">Reference proteome</keyword>
<dbReference type="EMBL" id="AZHD01000002">
    <property type="protein sequence ID" value="OAA67362.1"/>
    <property type="molecule type" value="Genomic_DNA"/>
</dbReference>
<dbReference type="Gene3D" id="1.10.10.10">
    <property type="entry name" value="Winged helix-like DNA-binding domain superfamily/Winged helix DNA-binding domain"/>
    <property type="match status" value="1"/>
</dbReference>
<feature type="compositionally biased region" description="Low complexity" evidence="11">
    <location>
        <begin position="338"/>
        <end position="358"/>
    </location>
</feature>
<evidence type="ECO:0000256" key="10">
    <source>
        <dbReference type="RuleBase" id="RU367032"/>
    </source>
</evidence>
<dbReference type="InterPro" id="IPR006785">
    <property type="entry name" value="Pex14_N"/>
</dbReference>
<accession>A0A162JDI3</accession>
<dbReference type="Proteomes" id="UP000076874">
    <property type="component" value="Unassembled WGS sequence"/>
</dbReference>
<feature type="compositionally biased region" description="Pro residues" evidence="11">
    <location>
        <begin position="79"/>
        <end position="96"/>
    </location>
</feature>
<comment type="similarity">
    <text evidence="1 10">Belongs to the peroxin-14 family.</text>
</comment>
<evidence type="ECO:0000313" key="14">
    <source>
        <dbReference type="Proteomes" id="UP000076874"/>
    </source>
</evidence>
<dbReference type="STRING" id="1081102.A0A162JDI3"/>
<dbReference type="AlphaFoldDB" id="A0A162JDI3"/>